<keyword evidence="6" id="KW-1185">Reference proteome</keyword>
<evidence type="ECO:0000313" key="5">
    <source>
        <dbReference type="EMBL" id="KAL1849334.1"/>
    </source>
</evidence>
<comment type="caution">
    <text evidence="5">The sequence shown here is derived from an EMBL/GenBank/DDBJ whole genome shotgun (WGS) entry which is preliminary data.</text>
</comment>
<feature type="domain" description="GFO/IDH/MocA-like oxidoreductase" evidence="4">
    <location>
        <begin position="130"/>
        <end position="251"/>
    </location>
</feature>
<evidence type="ECO:0000259" key="4">
    <source>
        <dbReference type="Pfam" id="PF22725"/>
    </source>
</evidence>
<evidence type="ECO:0000259" key="3">
    <source>
        <dbReference type="Pfam" id="PF01408"/>
    </source>
</evidence>
<dbReference type="InterPro" id="IPR036291">
    <property type="entry name" value="NAD(P)-bd_dom_sf"/>
</dbReference>
<dbReference type="Pfam" id="PF22725">
    <property type="entry name" value="GFO_IDH_MocA_C3"/>
    <property type="match status" value="1"/>
</dbReference>
<dbReference type="PANTHER" id="PTHR43708:SF5">
    <property type="entry name" value="CONSERVED EXPRESSED OXIDOREDUCTASE (EUROFUNG)-RELATED"/>
    <property type="match status" value="1"/>
</dbReference>
<protein>
    <recommendedName>
        <fullName evidence="7">Oxidoreductase</fullName>
    </recommendedName>
</protein>
<dbReference type="Proteomes" id="UP001583177">
    <property type="component" value="Unassembled WGS sequence"/>
</dbReference>
<dbReference type="Gene3D" id="3.40.50.720">
    <property type="entry name" value="NAD(P)-binding Rossmann-like Domain"/>
    <property type="match status" value="1"/>
</dbReference>
<evidence type="ECO:0008006" key="7">
    <source>
        <dbReference type="Google" id="ProtNLM"/>
    </source>
</evidence>
<accession>A0ABR3VZG3</accession>
<comment type="similarity">
    <text evidence="1">Belongs to the Gfo/Idh/MocA family.</text>
</comment>
<dbReference type="InterPro" id="IPR000683">
    <property type="entry name" value="Gfo/Idh/MocA-like_OxRdtase_N"/>
</dbReference>
<evidence type="ECO:0000313" key="6">
    <source>
        <dbReference type="Proteomes" id="UP001583177"/>
    </source>
</evidence>
<feature type="domain" description="Gfo/Idh/MocA-like oxidoreductase N-terminal" evidence="3">
    <location>
        <begin position="6"/>
        <end position="120"/>
    </location>
</feature>
<evidence type="ECO:0000256" key="2">
    <source>
        <dbReference type="ARBA" id="ARBA00023002"/>
    </source>
</evidence>
<proteinExistence type="inferred from homology"/>
<dbReference type="InterPro" id="IPR055170">
    <property type="entry name" value="GFO_IDH_MocA-like_dom"/>
</dbReference>
<dbReference type="EMBL" id="JAWRVE010000203">
    <property type="protein sequence ID" value="KAL1849334.1"/>
    <property type="molecule type" value="Genomic_DNA"/>
</dbReference>
<reference evidence="5 6" key="1">
    <citation type="journal article" date="2024" name="IMA Fungus">
        <title>IMA Genome - F19 : A genome assembly and annotation guide to empower mycologists, including annotated draft genome sequences of Ceratocystis pirilliformis, Diaporthe australafricana, Fusarium ophioides, Paecilomyces lecythidis, and Sporothrix stenoceras.</title>
        <authorList>
            <person name="Aylward J."/>
            <person name="Wilson A.M."/>
            <person name="Visagie C.M."/>
            <person name="Spraker J."/>
            <person name="Barnes I."/>
            <person name="Buitendag C."/>
            <person name="Ceriani C."/>
            <person name="Del Mar Angel L."/>
            <person name="du Plessis D."/>
            <person name="Fuchs T."/>
            <person name="Gasser K."/>
            <person name="Kramer D."/>
            <person name="Li W."/>
            <person name="Munsamy K."/>
            <person name="Piso A."/>
            <person name="Price J.L."/>
            <person name="Sonnekus B."/>
            <person name="Thomas C."/>
            <person name="van der Nest A."/>
            <person name="van Dijk A."/>
            <person name="van Heerden A."/>
            <person name="van Vuuren N."/>
            <person name="Yilmaz N."/>
            <person name="Duong T.A."/>
            <person name="van der Merwe N.A."/>
            <person name="Wingfield M.J."/>
            <person name="Wingfield B.D."/>
        </authorList>
    </citation>
    <scope>NUCLEOTIDE SEQUENCE [LARGE SCALE GENOMIC DNA]</scope>
    <source>
        <strain evidence="5 6">CMW 18300</strain>
    </source>
</reference>
<dbReference type="PANTHER" id="PTHR43708">
    <property type="entry name" value="CONSERVED EXPRESSED OXIDOREDUCTASE (EUROFUNG)"/>
    <property type="match status" value="1"/>
</dbReference>
<dbReference type="InterPro" id="IPR051317">
    <property type="entry name" value="Gfo/Idh/MocA_oxidoreduct"/>
</dbReference>
<dbReference type="Pfam" id="PF01408">
    <property type="entry name" value="GFO_IDH_MocA"/>
    <property type="match status" value="1"/>
</dbReference>
<dbReference type="SUPFAM" id="SSF51735">
    <property type="entry name" value="NAD(P)-binding Rossmann-fold domains"/>
    <property type="match status" value="1"/>
</dbReference>
<evidence type="ECO:0000256" key="1">
    <source>
        <dbReference type="ARBA" id="ARBA00010928"/>
    </source>
</evidence>
<keyword evidence="2" id="KW-0560">Oxidoreductase</keyword>
<dbReference type="Gene3D" id="3.30.360.10">
    <property type="entry name" value="Dihydrodipicolinate Reductase, domain 2"/>
    <property type="match status" value="1"/>
</dbReference>
<organism evidence="5 6">
    <name type="scientific">Diaporthe australafricana</name>
    <dbReference type="NCBI Taxonomy" id="127596"/>
    <lineage>
        <taxon>Eukaryota</taxon>
        <taxon>Fungi</taxon>
        <taxon>Dikarya</taxon>
        <taxon>Ascomycota</taxon>
        <taxon>Pezizomycotina</taxon>
        <taxon>Sordariomycetes</taxon>
        <taxon>Sordariomycetidae</taxon>
        <taxon>Diaporthales</taxon>
        <taxon>Diaporthaceae</taxon>
        <taxon>Diaporthe</taxon>
    </lineage>
</organism>
<name>A0ABR3VZG3_9PEZI</name>
<gene>
    <name evidence="5" type="ORF">Daus18300_013307</name>
</gene>
<sequence>MSKNYQVGVVGFGLSAKVFQIPYIQSTPGFELRAIVQRSVKEAREKHPEATVYSSAAELLADERIDVVVVSTPPGTHFELVSGALNAGKHVIVEKPFCPSSKECDELIALAKNKGKILTVFQNRRWDADFATLKRILAENKLGRVVEFESHFDRFDPVVPPRDLVDSPGSGVIYDLGTHLFDQVLNLYGPPTGVTGFLSRQRERTDSGGPFDACSVLLHYGSGLLVTVKASPTSADDLQLRFWVRGTKGSYKKYHLDAQEPQLIDGMRPGDASFGLEEATKAGLLTVEKDGKLDASPLENDPPPTYGAFYSILHGALEGKNPVPVDAREARNVIRLVELARESSEKGTTISINSDHFLKV</sequence>